<dbReference type="GeneID" id="54589407"/>
<keyword evidence="2" id="KW-1185">Reference proteome</keyword>
<evidence type="ECO:0000313" key="2">
    <source>
        <dbReference type="Proteomes" id="UP000800094"/>
    </source>
</evidence>
<dbReference type="AlphaFoldDB" id="A0A6A6HQW0"/>
<evidence type="ECO:0008006" key="3">
    <source>
        <dbReference type="Google" id="ProtNLM"/>
    </source>
</evidence>
<sequence>MLATNPIRCAWYPLRSSTQFRLPRTISITVSSIRLSGISPLFRLPSLRELTLTSYDFSFETYLQAQQSSAEEIQLWACPASTSPIETVDIFCNIPANIVAIMLQSAACLKSFRYFGDLLRFQEPAWLRDVGAALNQHRASLESIIFDKLKYIPLSNAGATVSLEPWQLNGAFPNLTRFNGPLYSLLEVDRSQCPNQLALLTTILPPTLEHLLLEIPPYWDPRYLIDLESSWNVLHFPKLTKLDIRCSCMTPAAPPFVLLALEKFFAKIDIACRFTIDFYRSGMSERIEEIADRIRAMGPAGVELAAHVDDGILDEEPWDDEW</sequence>
<accession>A0A6A6HQW0</accession>
<reference evidence="1" key="1">
    <citation type="journal article" date="2020" name="Stud. Mycol.">
        <title>101 Dothideomycetes genomes: a test case for predicting lifestyles and emergence of pathogens.</title>
        <authorList>
            <person name="Haridas S."/>
            <person name="Albert R."/>
            <person name="Binder M."/>
            <person name="Bloem J."/>
            <person name="Labutti K."/>
            <person name="Salamov A."/>
            <person name="Andreopoulos B."/>
            <person name="Baker S."/>
            <person name="Barry K."/>
            <person name="Bills G."/>
            <person name="Bluhm B."/>
            <person name="Cannon C."/>
            <person name="Castanera R."/>
            <person name="Culley D."/>
            <person name="Daum C."/>
            <person name="Ezra D."/>
            <person name="Gonzalez J."/>
            <person name="Henrissat B."/>
            <person name="Kuo A."/>
            <person name="Liang C."/>
            <person name="Lipzen A."/>
            <person name="Lutzoni F."/>
            <person name="Magnuson J."/>
            <person name="Mondo S."/>
            <person name="Nolan M."/>
            <person name="Ohm R."/>
            <person name="Pangilinan J."/>
            <person name="Park H.-J."/>
            <person name="Ramirez L."/>
            <person name="Alfaro M."/>
            <person name="Sun H."/>
            <person name="Tritt A."/>
            <person name="Yoshinaga Y."/>
            <person name="Zwiers L.-H."/>
            <person name="Turgeon B."/>
            <person name="Goodwin S."/>
            <person name="Spatafora J."/>
            <person name="Crous P."/>
            <person name="Grigoriev I."/>
        </authorList>
    </citation>
    <scope>NUCLEOTIDE SEQUENCE</scope>
    <source>
        <strain evidence="1">CBS 122368</strain>
    </source>
</reference>
<dbReference type="Proteomes" id="UP000800094">
    <property type="component" value="Unassembled WGS sequence"/>
</dbReference>
<dbReference type="OrthoDB" id="2520703at2759"/>
<evidence type="ECO:0000313" key="1">
    <source>
        <dbReference type="EMBL" id="KAF2240544.1"/>
    </source>
</evidence>
<organism evidence="1 2">
    <name type="scientific">Trematosphaeria pertusa</name>
    <dbReference type="NCBI Taxonomy" id="390896"/>
    <lineage>
        <taxon>Eukaryota</taxon>
        <taxon>Fungi</taxon>
        <taxon>Dikarya</taxon>
        <taxon>Ascomycota</taxon>
        <taxon>Pezizomycotina</taxon>
        <taxon>Dothideomycetes</taxon>
        <taxon>Pleosporomycetidae</taxon>
        <taxon>Pleosporales</taxon>
        <taxon>Massarineae</taxon>
        <taxon>Trematosphaeriaceae</taxon>
        <taxon>Trematosphaeria</taxon>
    </lineage>
</organism>
<dbReference type="EMBL" id="ML987217">
    <property type="protein sequence ID" value="KAF2240544.1"/>
    <property type="molecule type" value="Genomic_DNA"/>
</dbReference>
<name>A0A6A6HQW0_9PLEO</name>
<gene>
    <name evidence="1" type="ORF">BU26DRAFT_611635</name>
</gene>
<protein>
    <recommendedName>
        <fullName evidence="3">F-box domain-containing protein</fullName>
    </recommendedName>
</protein>
<proteinExistence type="predicted"/>
<dbReference type="RefSeq" id="XP_033675548.1">
    <property type="nucleotide sequence ID" value="XM_033836077.1"/>
</dbReference>